<name>A0A9Q0T6M7_SALVM</name>
<sequence>MEEGYDRGSVMLLKQLYGSQKLSGSFKSFKDLRFQSLMLSEMKWEKGRNNVSSDLIVKFFELIKKKPNSSQNCCEISDFPELFEELPL</sequence>
<gene>
    <name evidence="1" type="ORF">OIU85_028979</name>
</gene>
<dbReference type="Proteomes" id="UP001151529">
    <property type="component" value="Chromosome 3"/>
</dbReference>
<dbReference type="AlphaFoldDB" id="A0A9Q0T6M7"/>
<evidence type="ECO:0000313" key="1">
    <source>
        <dbReference type="EMBL" id="KAJ6702962.1"/>
    </source>
</evidence>
<reference evidence="1" key="1">
    <citation type="submission" date="2022-11" db="EMBL/GenBank/DDBJ databases">
        <authorList>
            <person name="Hyden B.L."/>
            <person name="Feng K."/>
            <person name="Yates T."/>
            <person name="Jawdy S."/>
            <person name="Smart L.B."/>
            <person name="Muchero W."/>
        </authorList>
    </citation>
    <scope>NUCLEOTIDE SEQUENCE</scope>
    <source>
        <tissue evidence="1">Shoot tip</tissue>
    </source>
</reference>
<protein>
    <submittedName>
        <fullName evidence="1">Uncharacterized protein</fullName>
    </submittedName>
</protein>
<reference evidence="1" key="2">
    <citation type="journal article" date="2023" name="Int. J. Mol. Sci.">
        <title>De Novo Assembly and Annotation of 11 Diverse Shrub Willow (Salix) Genomes Reveals Novel Gene Organization in Sex-Linked Regions.</title>
        <authorList>
            <person name="Hyden B."/>
            <person name="Feng K."/>
            <person name="Yates T.B."/>
            <person name="Jawdy S."/>
            <person name="Cereghino C."/>
            <person name="Smart L.B."/>
            <person name="Muchero W."/>
        </authorList>
    </citation>
    <scope>NUCLEOTIDE SEQUENCE [LARGE SCALE GENOMIC DNA]</scope>
    <source>
        <tissue evidence="1">Shoot tip</tissue>
    </source>
</reference>
<comment type="caution">
    <text evidence="1">The sequence shown here is derived from an EMBL/GenBank/DDBJ whole genome shotgun (WGS) entry which is preliminary data.</text>
</comment>
<evidence type="ECO:0000313" key="2">
    <source>
        <dbReference type="Proteomes" id="UP001151529"/>
    </source>
</evidence>
<dbReference type="EMBL" id="JAPFFL010000009">
    <property type="protein sequence ID" value="KAJ6702962.1"/>
    <property type="molecule type" value="Genomic_DNA"/>
</dbReference>
<organism evidence="1 2">
    <name type="scientific">Salix viminalis</name>
    <name type="common">Common osier</name>
    <name type="synonym">Basket willow</name>
    <dbReference type="NCBI Taxonomy" id="40686"/>
    <lineage>
        <taxon>Eukaryota</taxon>
        <taxon>Viridiplantae</taxon>
        <taxon>Streptophyta</taxon>
        <taxon>Embryophyta</taxon>
        <taxon>Tracheophyta</taxon>
        <taxon>Spermatophyta</taxon>
        <taxon>Magnoliopsida</taxon>
        <taxon>eudicotyledons</taxon>
        <taxon>Gunneridae</taxon>
        <taxon>Pentapetalae</taxon>
        <taxon>rosids</taxon>
        <taxon>fabids</taxon>
        <taxon>Malpighiales</taxon>
        <taxon>Salicaceae</taxon>
        <taxon>Saliceae</taxon>
        <taxon>Salix</taxon>
    </lineage>
</organism>
<accession>A0A9Q0T6M7</accession>
<proteinExistence type="predicted"/>
<keyword evidence="2" id="KW-1185">Reference proteome</keyword>